<evidence type="ECO:0000313" key="2">
    <source>
        <dbReference type="EMBL" id="OHE97334.1"/>
    </source>
</evidence>
<gene>
    <name evidence="2" type="ORF">CORC01_07389</name>
</gene>
<dbReference type="PROSITE" id="PS50097">
    <property type="entry name" value="BTB"/>
    <property type="match status" value="1"/>
</dbReference>
<evidence type="ECO:0000313" key="3">
    <source>
        <dbReference type="Proteomes" id="UP000176998"/>
    </source>
</evidence>
<protein>
    <recommendedName>
        <fullName evidence="1">BTB domain-containing protein</fullName>
    </recommendedName>
</protein>
<dbReference type="PANTHER" id="PTHR47843">
    <property type="entry name" value="BTB DOMAIN-CONTAINING PROTEIN-RELATED"/>
    <property type="match status" value="1"/>
</dbReference>
<feature type="domain" description="BTB" evidence="1">
    <location>
        <begin position="11"/>
        <end position="87"/>
    </location>
</feature>
<name>A0A1G4B7G4_9PEZI</name>
<dbReference type="SUPFAM" id="SSF54695">
    <property type="entry name" value="POZ domain"/>
    <property type="match status" value="1"/>
</dbReference>
<reference evidence="2 3" key="1">
    <citation type="submission" date="2016-09" db="EMBL/GenBank/DDBJ databases">
        <authorList>
            <person name="Capua I."/>
            <person name="De Benedictis P."/>
            <person name="Joannis T."/>
            <person name="Lombin L.H."/>
            <person name="Cattoli G."/>
        </authorList>
    </citation>
    <scope>NUCLEOTIDE SEQUENCE [LARGE SCALE GENOMIC DNA]</scope>
    <source>
        <strain evidence="2 3">IMI 309357</strain>
    </source>
</reference>
<dbReference type="InterPro" id="IPR011333">
    <property type="entry name" value="SKP1/BTB/POZ_sf"/>
</dbReference>
<accession>A0A1G4B7G4</accession>
<comment type="caution">
    <text evidence="2">The sequence shown here is derived from an EMBL/GenBank/DDBJ whole genome shotgun (WGS) entry which is preliminary data.</text>
</comment>
<dbReference type="InterPro" id="IPR000210">
    <property type="entry name" value="BTB/POZ_dom"/>
</dbReference>
<dbReference type="RefSeq" id="XP_022474489.1">
    <property type="nucleotide sequence ID" value="XM_022619026.1"/>
</dbReference>
<dbReference type="OrthoDB" id="9997739at2759"/>
<evidence type="ECO:0000259" key="1">
    <source>
        <dbReference type="PROSITE" id="PS50097"/>
    </source>
</evidence>
<sequence>MLGKRKRFEDMDVILQSRSIKFIVGPEKKEYTVYESSFSALSPPLRALLTGGFQESNEGKVIWDDTDPVTFVLLVQYAYGGDYSLPEPPAAVEKVAIDEKTDGKAEEMTKKKTPGGSSRLEALFPTSMGMDNQTPTRQHRGSQHLLAYGKPLFPPSHKAESIDIETWFAEPNHPKRARVGEFETTYWSFRHLRSICQKHAALYFLADKYIIEDLKHLFLDKIRHFLLHCRRTPNLRNAVMALVKLAYAETVPGDGLRSLLVRHCLSDMAWFDTSKFKDLVRCTPEFGVDLFCEIPRSHWRESRKGEFEC</sequence>
<proteinExistence type="predicted"/>
<dbReference type="Gene3D" id="3.30.710.10">
    <property type="entry name" value="Potassium Channel Kv1.1, Chain A"/>
    <property type="match status" value="1"/>
</dbReference>
<dbReference type="AlphaFoldDB" id="A0A1G4B7G4"/>
<dbReference type="STRING" id="1209926.A0A1G4B7G4"/>
<dbReference type="EMBL" id="MJBS01000059">
    <property type="protein sequence ID" value="OHE97334.1"/>
    <property type="molecule type" value="Genomic_DNA"/>
</dbReference>
<dbReference type="GeneID" id="34560536"/>
<dbReference type="PANTHER" id="PTHR47843:SF5">
    <property type="entry name" value="BTB_POZ DOMAIN PROTEIN"/>
    <property type="match status" value="1"/>
</dbReference>
<dbReference type="Proteomes" id="UP000176998">
    <property type="component" value="Unassembled WGS sequence"/>
</dbReference>
<keyword evidence="3" id="KW-1185">Reference proteome</keyword>
<organism evidence="2 3">
    <name type="scientific">Colletotrichum orchidophilum</name>
    <dbReference type="NCBI Taxonomy" id="1209926"/>
    <lineage>
        <taxon>Eukaryota</taxon>
        <taxon>Fungi</taxon>
        <taxon>Dikarya</taxon>
        <taxon>Ascomycota</taxon>
        <taxon>Pezizomycotina</taxon>
        <taxon>Sordariomycetes</taxon>
        <taxon>Hypocreomycetidae</taxon>
        <taxon>Glomerellales</taxon>
        <taxon>Glomerellaceae</taxon>
        <taxon>Colletotrichum</taxon>
    </lineage>
</organism>